<dbReference type="GO" id="GO:0005829">
    <property type="term" value="C:cytosol"/>
    <property type="evidence" value="ECO:0007669"/>
    <property type="project" value="TreeGrafter"/>
</dbReference>
<dbReference type="PIRSF" id="PIRSF005902">
    <property type="entry name" value="DNase_TatD"/>
    <property type="match status" value="1"/>
</dbReference>
<feature type="binding site" evidence="3">
    <location>
        <position position="96"/>
    </location>
    <ligand>
        <name>a divalent metal cation</name>
        <dbReference type="ChEBI" id="CHEBI:60240"/>
        <label>1</label>
    </ligand>
</feature>
<evidence type="ECO:0000313" key="4">
    <source>
        <dbReference type="EMBL" id="STZ76515.1"/>
    </source>
</evidence>
<dbReference type="GO" id="GO:0046872">
    <property type="term" value="F:metal ion binding"/>
    <property type="evidence" value="ECO:0007669"/>
    <property type="project" value="UniProtKB-KW"/>
</dbReference>
<sequence>MHFTDTHCHLAEAVLQADWPNVLAAAEAAGVTRFIVPATRPQDWQAVLDFPEKPSEKARIHRAAGIHPWFAAETEEGDWQRLEALLAAHPQLWVGEIGLDALKTERADGAQQQAVLIRQLVLAQQYRRRVIVHNVKAGAALAAAVKAAKFTQGGIIHAFSGSAEEARQLIGLGFYIGIGSLLLNPAAKKIRVTLKQLPLERIVLETDSPFMLKNAVNTPANIRAIAAEAAQILGIGIDTLARQTEANTDRLLAAFQTA</sequence>
<feature type="binding site" evidence="3">
    <location>
        <position position="133"/>
    </location>
    <ligand>
        <name>a divalent metal cation</name>
        <dbReference type="ChEBI" id="CHEBI:60240"/>
        <label>2</label>
    </ligand>
</feature>
<dbReference type="GO" id="GO:0016788">
    <property type="term" value="F:hydrolase activity, acting on ester bonds"/>
    <property type="evidence" value="ECO:0007669"/>
    <property type="project" value="InterPro"/>
</dbReference>
<dbReference type="Gene3D" id="3.20.20.140">
    <property type="entry name" value="Metal-dependent hydrolases"/>
    <property type="match status" value="1"/>
</dbReference>
<evidence type="ECO:0000256" key="2">
    <source>
        <dbReference type="ARBA" id="ARBA00022801"/>
    </source>
</evidence>
<comment type="similarity">
    <text evidence="1">Belongs to the metallo-dependent hydrolases superfamily. TatD-type hydrolase family.</text>
</comment>
<feature type="binding site" evidence="3">
    <location>
        <position position="9"/>
    </location>
    <ligand>
        <name>a divalent metal cation</name>
        <dbReference type="ChEBI" id="CHEBI:60240"/>
        <label>1</label>
    </ligand>
</feature>
<dbReference type="Proteomes" id="UP000254651">
    <property type="component" value="Unassembled WGS sequence"/>
</dbReference>
<dbReference type="EMBL" id="UGQS01000002">
    <property type="protein sequence ID" value="STZ76515.1"/>
    <property type="molecule type" value="Genomic_DNA"/>
</dbReference>
<dbReference type="InterPro" id="IPR018228">
    <property type="entry name" value="DNase_TatD-rel_CS"/>
</dbReference>
<organism evidence="4 5">
    <name type="scientific">Bergeriella denitrificans</name>
    <name type="common">Neisseria denitrificans</name>
    <dbReference type="NCBI Taxonomy" id="494"/>
    <lineage>
        <taxon>Bacteria</taxon>
        <taxon>Pseudomonadati</taxon>
        <taxon>Pseudomonadota</taxon>
        <taxon>Betaproteobacteria</taxon>
        <taxon>Neisseriales</taxon>
        <taxon>Neisseriaceae</taxon>
        <taxon>Bergeriella</taxon>
    </lineage>
</organism>
<dbReference type="Pfam" id="PF01026">
    <property type="entry name" value="TatD_DNase"/>
    <property type="match status" value="1"/>
</dbReference>
<dbReference type="SUPFAM" id="SSF51556">
    <property type="entry name" value="Metallo-dependent hydrolases"/>
    <property type="match status" value="1"/>
</dbReference>
<reference evidence="4 5" key="1">
    <citation type="submission" date="2018-06" db="EMBL/GenBank/DDBJ databases">
        <authorList>
            <consortium name="Pathogen Informatics"/>
            <person name="Doyle S."/>
        </authorList>
    </citation>
    <scope>NUCLEOTIDE SEQUENCE [LARGE SCALE GENOMIC DNA]</scope>
    <source>
        <strain evidence="4 5">NCTC10295</strain>
    </source>
</reference>
<dbReference type="PANTHER" id="PTHR46124">
    <property type="entry name" value="D-AMINOACYL-TRNA DEACYLASE"/>
    <property type="match status" value="1"/>
</dbReference>
<keyword evidence="2 4" id="KW-0378">Hydrolase</keyword>
<keyword evidence="5" id="KW-1185">Reference proteome</keyword>
<evidence type="ECO:0000256" key="1">
    <source>
        <dbReference type="ARBA" id="ARBA00009275"/>
    </source>
</evidence>
<name>A0A378UGT0_BERDE</name>
<evidence type="ECO:0000313" key="5">
    <source>
        <dbReference type="Proteomes" id="UP000254651"/>
    </source>
</evidence>
<dbReference type="RefSeq" id="WP_066076313.1">
    <property type="nucleotide sequence ID" value="NZ_CP181246.1"/>
</dbReference>
<dbReference type="EC" id="3.1.21.-" evidence="4"/>
<gene>
    <name evidence="4" type="primary">yjjV</name>
    <name evidence="4" type="ORF">NCTC10295_01288</name>
</gene>
<dbReference type="PANTHER" id="PTHR46124:SF3">
    <property type="entry name" value="HYDROLASE"/>
    <property type="match status" value="1"/>
</dbReference>
<dbReference type="InterPro" id="IPR032466">
    <property type="entry name" value="Metal_Hydrolase"/>
</dbReference>
<dbReference type="AlphaFoldDB" id="A0A378UGT0"/>
<dbReference type="PROSITE" id="PS01091">
    <property type="entry name" value="TATD_3"/>
    <property type="match status" value="1"/>
</dbReference>
<evidence type="ECO:0000256" key="3">
    <source>
        <dbReference type="PIRSR" id="PIRSR005902-1"/>
    </source>
</evidence>
<dbReference type="InterPro" id="IPR001130">
    <property type="entry name" value="TatD-like"/>
</dbReference>
<dbReference type="CDD" id="cd01310">
    <property type="entry name" value="TatD_DNAse"/>
    <property type="match status" value="1"/>
</dbReference>
<protein>
    <submittedName>
        <fullName evidence="4">Putative deoxyribonuclease</fullName>
        <ecNumber evidence="4">3.1.21.-</ecNumber>
    </submittedName>
</protein>
<keyword evidence="3" id="KW-0479">Metal-binding</keyword>
<accession>A0A378UGT0</accession>
<feature type="binding site" evidence="3">
    <location>
        <position position="157"/>
    </location>
    <ligand>
        <name>a divalent metal cation</name>
        <dbReference type="ChEBI" id="CHEBI:60240"/>
        <label>2</label>
    </ligand>
</feature>
<feature type="binding site" evidence="3">
    <location>
        <position position="7"/>
    </location>
    <ligand>
        <name>a divalent metal cation</name>
        <dbReference type="ChEBI" id="CHEBI:60240"/>
        <label>1</label>
    </ligand>
</feature>
<proteinExistence type="inferred from homology"/>
<feature type="binding site" evidence="3">
    <location>
        <position position="207"/>
    </location>
    <ligand>
        <name>a divalent metal cation</name>
        <dbReference type="ChEBI" id="CHEBI:60240"/>
        <label>1</label>
    </ligand>
</feature>